<feature type="region of interest" description="Disordered" evidence="1">
    <location>
        <begin position="722"/>
        <end position="924"/>
    </location>
</feature>
<feature type="compositionally biased region" description="Polar residues" evidence="1">
    <location>
        <begin position="154"/>
        <end position="172"/>
    </location>
</feature>
<feature type="compositionally biased region" description="Gly residues" evidence="1">
    <location>
        <begin position="870"/>
        <end position="883"/>
    </location>
</feature>
<proteinExistence type="predicted"/>
<dbReference type="Proteomes" id="UP000006753">
    <property type="component" value="Unassembled WGS sequence"/>
</dbReference>
<feature type="compositionally biased region" description="Polar residues" evidence="1">
    <location>
        <begin position="349"/>
        <end position="367"/>
    </location>
</feature>
<evidence type="ECO:0000313" key="3">
    <source>
        <dbReference type="EMBL" id="EKD16172.1"/>
    </source>
</evidence>
<feature type="compositionally biased region" description="Low complexity" evidence="1">
    <location>
        <begin position="135"/>
        <end position="145"/>
    </location>
</feature>
<protein>
    <submittedName>
        <fullName evidence="3">DUF455 domain protein</fullName>
    </submittedName>
</protein>
<feature type="compositionally biased region" description="Polar residues" evidence="1">
    <location>
        <begin position="113"/>
        <end position="123"/>
    </location>
</feature>
<dbReference type="Pfam" id="PF04424">
    <property type="entry name" value="MINDY_DUB"/>
    <property type="match status" value="1"/>
</dbReference>
<dbReference type="GO" id="GO:0005829">
    <property type="term" value="C:cytosol"/>
    <property type="evidence" value="ECO:0007669"/>
    <property type="project" value="TreeGrafter"/>
</dbReference>
<dbReference type="GeneID" id="18761401"/>
<dbReference type="AlphaFoldDB" id="K1WUU0"/>
<feature type="compositionally biased region" description="Basic and acidic residues" evidence="1">
    <location>
        <begin position="726"/>
        <end position="740"/>
    </location>
</feature>
<dbReference type="eggNOG" id="KOG2427">
    <property type="taxonomic scope" value="Eukaryota"/>
</dbReference>
<dbReference type="EMBL" id="JH921439">
    <property type="protein sequence ID" value="EKD16172.1"/>
    <property type="molecule type" value="Genomic_DNA"/>
</dbReference>
<dbReference type="GO" id="GO:1990380">
    <property type="term" value="F:K48-linked deubiquitinase activity"/>
    <property type="evidence" value="ECO:0007669"/>
    <property type="project" value="InterPro"/>
</dbReference>
<dbReference type="HOGENOM" id="CLU_007080_1_1_1"/>
<accession>K1WUU0</accession>
<evidence type="ECO:0000259" key="2">
    <source>
        <dbReference type="Pfam" id="PF04424"/>
    </source>
</evidence>
<dbReference type="KEGG" id="mbe:MBM_05466"/>
<keyword evidence="4" id="KW-1185">Reference proteome</keyword>
<dbReference type="GO" id="GO:0071108">
    <property type="term" value="P:protein K48-linked deubiquitination"/>
    <property type="evidence" value="ECO:0007669"/>
    <property type="project" value="TreeGrafter"/>
</dbReference>
<dbReference type="GO" id="GO:0004843">
    <property type="term" value="F:cysteine-type deubiquitinase activity"/>
    <property type="evidence" value="ECO:0007669"/>
    <property type="project" value="InterPro"/>
</dbReference>
<dbReference type="STRING" id="1072389.K1WUU0"/>
<feature type="domain" description="MINDY deubiquitinase" evidence="2">
    <location>
        <begin position="369"/>
        <end position="665"/>
    </location>
</feature>
<dbReference type="PANTHER" id="PTHR18063">
    <property type="entry name" value="NF-E2 INDUCIBLE PROTEIN"/>
    <property type="match status" value="1"/>
</dbReference>
<dbReference type="PANTHER" id="PTHR18063:SF6">
    <property type="entry name" value="UBIQUITIN CARBOXYL-TERMINAL HYDROLASE"/>
    <property type="match status" value="1"/>
</dbReference>
<feature type="compositionally biased region" description="Low complexity" evidence="1">
    <location>
        <begin position="754"/>
        <end position="767"/>
    </location>
</feature>
<gene>
    <name evidence="3" type="ORF">MBM_05466</name>
</gene>
<sequence length="924" mass="99549">MVTRKPVPGSLVPGSTSPPKSTAIIPPYPITPATANVPAPYPMDDARTQFTADATADKENTWNRDGVESRKEIPDLLRVGPPAGYNTPKISQERLRPEAASTSTNPYLRKQHSGSSMNGNESSAGAWGGSDGRPAHPSASSSTSTYICPPADSVPTQSLRNLSLSEQSTNPWQPALDSNAPRTRPPIPSLPQENSGNDAWAVPPPARVAPSVPPIDTTQHVLIDIDEPESPAWDEDEPSPVIHEMPADNTSAMAQMHDDRHAWDDQVKPIPQASPFVVPAVPSEGSAVPQQGEGWNLIDHEPMPVGAQESGTVRGDGQILDKDSIEEAPALPPRRSEDKPPPQPPRPVASQTSTGDSLSSPATRKQTGETYEIKKISWFDKDAKKNPRISPILVQNANGPCPLLALVNALVLSTPAHIDTALIDTLRSREQVSLGLLLDAVFDELMSGRRGDAAQGLPDVSDLYKFLVALHTGMNVNPRFFSAAPVPGSNDPRNPIEGETSLPGTFEETREMKLYSTFSVPLIHGWLPEVNSPAYAALKRSAQSYEECQNMMFHEEVLEEKLRAEGLSFEEQATLEDINTIKAFFASNATQLTPYGLNIITASIMPGGVAILFRNDHFSTLYRHPDTLQLLQLVTDMGYAGHEEVVWESLTDVSGEKAEFLSGDFRLVGGASNADPDTRAPDNGAQGHRAMPSSASRSSSRPQSPNTEQEDHDFALAMQLQEEEEERHRVEVARRMRESELSQQYIEHQDQARNQNQNQNNNIPIPQRRGSSTPHGGGGLRPRPPSRTNTDAPEARPAIPPRRMNAGDRPADPEAGDEAPPPTYEQAAGQEAYVPPANHPAHPGSSPMGVAGGGGRRMSAFSINNSVQSPGGGFGGNGRGSGRGGRRPPFIEQLPGRMGTLGSAYPGGAQQHGHQGKDRDCVVM</sequence>
<dbReference type="GO" id="GO:0016807">
    <property type="term" value="F:cysteine-type carboxypeptidase activity"/>
    <property type="evidence" value="ECO:0007669"/>
    <property type="project" value="TreeGrafter"/>
</dbReference>
<feature type="compositionally biased region" description="Pro residues" evidence="1">
    <location>
        <begin position="202"/>
        <end position="213"/>
    </location>
</feature>
<feature type="compositionally biased region" description="Basic and acidic residues" evidence="1">
    <location>
        <begin position="915"/>
        <end position="924"/>
    </location>
</feature>
<dbReference type="OMA" id="DEIVWET"/>
<feature type="region of interest" description="Disordered" evidence="1">
    <location>
        <begin position="276"/>
        <end position="367"/>
    </location>
</feature>
<dbReference type="InParanoid" id="K1WUU0"/>
<dbReference type="OrthoDB" id="10261212at2759"/>
<evidence type="ECO:0000313" key="4">
    <source>
        <dbReference type="Proteomes" id="UP000006753"/>
    </source>
</evidence>
<dbReference type="GO" id="GO:0071944">
    <property type="term" value="C:cell periphery"/>
    <property type="evidence" value="ECO:0007669"/>
    <property type="project" value="TreeGrafter"/>
</dbReference>
<feature type="region of interest" description="Disordered" evidence="1">
    <location>
        <begin position="671"/>
        <end position="710"/>
    </location>
</feature>
<feature type="compositionally biased region" description="Basic and acidic residues" evidence="1">
    <location>
        <begin position="55"/>
        <end position="75"/>
    </location>
</feature>
<dbReference type="InterPro" id="IPR007518">
    <property type="entry name" value="MINDY"/>
</dbReference>
<dbReference type="InterPro" id="IPR033979">
    <property type="entry name" value="MINDY_domain"/>
</dbReference>
<feature type="compositionally biased region" description="Low complexity" evidence="1">
    <location>
        <begin position="689"/>
        <end position="705"/>
    </location>
</feature>
<evidence type="ECO:0000256" key="1">
    <source>
        <dbReference type="SAM" id="MobiDB-lite"/>
    </source>
</evidence>
<organism evidence="3 4">
    <name type="scientific">Marssonina brunnea f. sp. multigermtubi (strain MB_m1)</name>
    <name type="common">Marssonina leaf spot fungus</name>
    <dbReference type="NCBI Taxonomy" id="1072389"/>
    <lineage>
        <taxon>Eukaryota</taxon>
        <taxon>Fungi</taxon>
        <taxon>Dikarya</taxon>
        <taxon>Ascomycota</taxon>
        <taxon>Pezizomycotina</taxon>
        <taxon>Leotiomycetes</taxon>
        <taxon>Helotiales</taxon>
        <taxon>Drepanopezizaceae</taxon>
        <taxon>Drepanopeziza</taxon>
    </lineage>
</organism>
<reference evidence="3 4" key="1">
    <citation type="journal article" date="2012" name="BMC Genomics">
        <title>Sequencing the genome of Marssonina brunnea reveals fungus-poplar co-evolution.</title>
        <authorList>
            <person name="Zhu S."/>
            <person name="Cao Y.-Z."/>
            <person name="Jiang C."/>
            <person name="Tan B.-Y."/>
            <person name="Wang Z."/>
            <person name="Feng S."/>
            <person name="Zhang L."/>
            <person name="Su X.-H."/>
            <person name="Brejova B."/>
            <person name="Vinar T."/>
            <person name="Xu M."/>
            <person name="Wang M.-X."/>
            <person name="Zhang S.-G."/>
            <person name="Huang M.-R."/>
            <person name="Wu R."/>
            <person name="Zhou Y."/>
        </authorList>
    </citation>
    <scope>NUCLEOTIDE SEQUENCE [LARGE SCALE GENOMIC DNA]</scope>
    <source>
        <strain evidence="3 4">MB_m1</strain>
    </source>
</reference>
<feature type="region of interest" description="Disordered" evidence="1">
    <location>
        <begin position="1"/>
        <end position="213"/>
    </location>
</feature>
<name>K1WUU0_MARBU</name>